<dbReference type="GeneID" id="56239298"/>
<organism evidence="1 2">
    <name type="scientific">Bacillus phage vB_Bpu_PumA1</name>
    <dbReference type="NCBI Taxonomy" id="2662127"/>
    <lineage>
        <taxon>Viruses</taxon>
        <taxon>Duplodnaviria</taxon>
        <taxon>Heunggongvirae</taxon>
        <taxon>Uroviricota</taxon>
        <taxon>Caudoviricetes</taxon>
        <taxon>Salasmaviridae</taxon>
        <taxon>Bundooravirus</taxon>
        <taxon>Bundooravirus PumA1</taxon>
    </lineage>
</organism>
<dbReference type="KEGG" id="vg:56239298"/>
<proteinExistence type="predicted"/>
<name>A0A5Q2WA83_9CAUD</name>
<keyword evidence="2" id="KW-1185">Reference proteome</keyword>
<evidence type="ECO:0000313" key="1">
    <source>
        <dbReference type="EMBL" id="QGH74203.1"/>
    </source>
</evidence>
<evidence type="ECO:0000313" key="2">
    <source>
        <dbReference type="Proteomes" id="UP000361147"/>
    </source>
</evidence>
<dbReference type="RefSeq" id="YP_009910580.1">
    <property type="nucleotide sequence ID" value="NC_049971.1"/>
</dbReference>
<reference evidence="1 2" key="1">
    <citation type="submission" date="2019-09" db="EMBL/GenBank/DDBJ databases">
        <title>Isolation and characterization of two phi29 phages that infect Bacillus pumilis.</title>
        <authorList>
            <person name="Batinovic S."/>
            <person name="Rice D."/>
            <person name="Beer M."/>
            <person name="Petrovski S."/>
        </authorList>
    </citation>
    <scope>NUCLEOTIDE SEQUENCE [LARGE SCALE GENOMIC DNA]</scope>
</reference>
<dbReference type="Proteomes" id="UP000361147">
    <property type="component" value="Segment"/>
</dbReference>
<accession>A0A5Q2WA83</accession>
<protein>
    <submittedName>
        <fullName evidence="1">SsDNA binding protein</fullName>
    </submittedName>
</protein>
<dbReference type="EMBL" id="MN524844">
    <property type="protein sequence ID" value="QGH74203.1"/>
    <property type="molecule type" value="Genomic_DNA"/>
</dbReference>
<sequence length="177" mass="20737">MAKENKNEIVNPEEVEQLNVQTIVEEDDKYIIYKDENGKFKRKKKYNQYFSFEPKDRQEKIELFNLMDGEDSDREDVKSMNDSENAVIEVSRVIFNPYDKINEDTGFREFGVITYLFDDTQNLVYVTSSKSANHTLNEFFQKFEYPHEEGYVPVKVQVKKKPAPNGTGKQVILKIVG</sequence>